<sequence>MEWQKNILWMFITSIILGFFVTTSLLVNDPRDIKSSQTKIYIAMFMALWMVAAELAMFPNAPLWIWILTISGIIIIFYLARRQDFVDDRQYVKAMIQHHSSAILTSDRILEKTQNDEVRKLAQQISKSQQEEIDLMNEMLKFLK</sequence>
<evidence type="ECO:0000313" key="4">
    <source>
        <dbReference type="EMBL" id="QBK86455.1"/>
    </source>
</evidence>
<keyword evidence="2" id="KW-0472">Membrane</keyword>
<feature type="transmembrane region" description="Helical" evidence="2">
    <location>
        <begin position="40"/>
        <end position="57"/>
    </location>
</feature>
<keyword evidence="2" id="KW-1133">Transmembrane helix</keyword>
<dbReference type="Pfam" id="PF03713">
    <property type="entry name" value="DUF305"/>
    <property type="match status" value="1"/>
</dbReference>
<gene>
    <name evidence="4" type="ORF">LCMAC102_02500</name>
</gene>
<feature type="coiled-coil region" evidence="1">
    <location>
        <begin position="111"/>
        <end position="138"/>
    </location>
</feature>
<dbReference type="Gene3D" id="1.20.1260.10">
    <property type="match status" value="1"/>
</dbReference>
<dbReference type="InterPro" id="IPR005183">
    <property type="entry name" value="DUF305_CopM-like"/>
</dbReference>
<dbReference type="EMBL" id="MK500334">
    <property type="protein sequence ID" value="QBK86455.1"/>
    <property type="molecule type" value="Genomic_DNA"/>
</dbReference>
<accession>A0A481YUK3</accession>
<keyword evidence="1" id="KW-0175">Coiled coil</keyword>
<organism evidence="4">
    <name type="scientific">Marseillevirus LCMAC102</name>
    <dbReference type="NCBI Taxonomy" id="2506603"/>
    <lineage>
        <taxon>Viruses</taxon>
        <taxon>Varidnaviria</taxon>
        <taxon>Bamfordvirae</taxon>
        <taxon>Nucleocytoviricota</taxon>
        <taxon>Megaviricetes</taxon>
        <taxon>Pimascovirales</taxon>
        <taxon>Pimascovirales incertae sedis</taxon>
        <taxon>Marseilleviridae</taxon>
    </lineage>
</organism>
<protein>
    <recommendedName>
        <fullName evidence="3">DUF305 domain-containing protein</fullName>
    </recommendedName>
</protein>
<evidence type="ECO:0000256" key="2">
    <source>
        <dbReference type="SAM" id="Phobius"/>
    </source>
</evidence>
<feature type="transmembrane region" description="Helical" evidence="2">
    <location>
        <begin position="6"/>
        <end position="28"/>
    </location>
</feature>
<dbReference type="InterPro" id="IPR012347">
    <property type="entry name" value="Ferritin-like"/>
</dbReference>
<evidence type="ECO:0000259" key="3">
    <source>
        <dbReference type="Pfam" id="PF03713"/>
    </source>
</evidence>
<dbReference type="PANTHER" id="PTHR36933">
    <property type="entry name" value="SLL0788 PROTEIN"/>
    <property type="match status" value="1"/>
</dbReference>
<feature type="transmembrane region" description="Helical" evidence="2">
    <location>
        <begin position="63"/>
        <end position="80"/>
    </location>
</feature>
<feature type="domain" description="DUF305" evidence="3">
    <location>
        <begin position="88"/>
        <end position="140"/>
    </location>
</feature>
<keyword evidence="2" id="KW-0812">Transmembrane</keyword>
<evidence type="ECO:0000256" key="1">
    <source>
        <dbReference type="SAM" id="Coils"/>
    </source>
</evidence>
<reference evidence="4" key="1">
    <citation type="journal article" date="2019" name="MBio">
        <title>Virus Genomes from Deep Sea Sediments Expand the Ocean Megavirome and Support Independent Origins of Viral Gigantism.</title>
        <authorList>
            <person name="Backstrom D."/>
            <person name="Yutin N."/>
            <person name="Jorgensen S.L."/>
            <person name="Dharamshi J."/>
            <person name="Homa F."/>
            <person name="Zaremba-Niedwiedzka K."/>
            <person name="Spang A."/>
            <person name="Wolf Y.I."/>
            <person name="Koonin E.V."/>
            <person name="Ettema T.J."/>
        </authorList>
    </citation>
    <scope>NUCLEOTIDE SEQUENCE</scope>
</reference>
<name>A0A481YUK3_9VIRU</name>
<proteinExistence type="predicted"/>
<dbReference type="PANTHER" id="PTHR36933:SF1">
    <property type="entry name" value="SLL0788 PROTEIN"/>
    <property type="match status" value="1"/>
</dbReference>